<comment type="catalytic activity">
    <reaction evidence="10 12">
        <text>2 Fe(III)-[cytochrome b5] + NADH = 2 Fe(II)-[cytochrome b5] + NAD(+) + H(+)</text>
        <dbReference type="Rhea" id="RHEA:46680"/>
        <dbReference type="Rhea" id="RHEA-COMP:10438"/>
        <dbReference type="Rhea" id="RHEA-COMP:10439"/>
        <dbReference type="ChEBI" id="CHEBI:15378"/>
        <dbReference type="ChEBI" id="CHEBI:29033"/>
        <dbReference type="ChEBI" id="CHEBI:29034"/>
        <dbReference type="ChEBI" id="CHEBI:57540"/>
        <dbReference type="ChEBI" id="CHEBI:57945"/>
        <dbReference type="EC" id="1.6.2.2"/>
    </reaction>
</comment>
<dbReference type="GO" id="GO:0090524">
    <property type="term" value="F:cytochrome-b5 reductase activity, acting on NADH"/>
    <property type="evidence" value="ECO:0007669"/>
    <property type="project" value="UniProtKB-EC"/>
</dbReference>
<dbReference type="InterPro" id="IPR039261">
    <property type="entry name" value="FNR_nucleotide-bd"/>
</dbReference>
<comment type="cofactor">
    <cofactor evidence="1 11 12">
        <name>FAD</name>
        <dbReference type="ChEBI" id="CHEBI:57692"/>
    </cofactor>
</comment>
<keyword evidence="13" id="KW-1133">Transmembrane helix</keyword>
<dbReference type="OrthoDB" id="432685at2759"/>
<feature type="binding site" evidence="11">
    <location>
        <position position="139"/>
    </location>
    <ligand>
        <name>FAD</name>
        <dbReference type="ChEBI" id="CHEBI:57692"/>
    </ligand>
</feature>
<dbReference type="Gene3D" id="3.40.50.80">
    <property type="entry name" value="Nucleotide-binding domain of ferredoxin-NADP reductase (FNR) module"/>
    <property type="match status" value="1"/>
</dbReference>
<dbReference type="EMBL" id="MCGE01000061">
    <property type="protein sequence ID" value="ORY99563.1"/>
    <property type="molecule type" value="Genomic_DNA"/>
</dbReference>
<dbReference type="STRING" id="90262.A0A1X2HKI1"/>
<evidence type="ECO:0000256" key="13">
    <source>
        <dbReference type="SAM" id="Phobius"/>
    </source>
</evidence>
<dbReference type="PANTHER" id="PTHR19370">
    <property type="entry name" value="NADH-CYTOCHROME B5 REDUCTASE"/>
    <property type="match status" value="1"/>
</dbReference>
<feature type="domain" description="FAD-binding FR-type" evidence="14">
    <location>
        <begin position="55"/>
        <end position="163"/>
    </location>
</feature>
<dbReference type="InterPro" id="IPR017938">
    <property type="entry name" value="Riboflavin_synthase-like_b-brl"/>
</dbReference>
<evidence type="ECO:0000256" key="7">
    <source>
        <dbReference type="ARBA" id="ARBA00023002"/>
    </source>
</evidence>
<evidence type="ECO:0000256" key="4">
    <source>
        <dbReference type="ARBA" id="ARBA00022630"/>
    </source>
</evidence>
<comment type="similarity">
    <text evidence="3 12">Belongs to the flavoprotein pyridine nucleotide cytochrome reductase family.</text>
</comment>
<accession>A0A1X2HKI1</accession>
<evidence type="ECO:0000256" key="9">
    <source>
        <dbReference type="ARBA" id="ARBA00023128"/>
    </source>
</evidence>
<keyword evidence="6 11" id="KW-0274">FAD</keyword>
<evidence type="ECO:0000313" key="16">
    <source>
        <dbReference type="Proteomes" id="UP000193560"/>
    </source>
</evidence>
<feature type="binding site" evidence="11">
    <location>
        <position position="131"/>
    </location>
    <ligand>
        <name>FAD</name>
        <dbReference type="ChEBI" id="CHEBI:57692"/>
    </ligand>
</feature>
<keyword evidence="13" id="KW-0812">Transmembrane</keyword>
<dbReference type="InterPro" id="IPR001834">
    <property type="entry name" value="CBR-like"/>
</dbReference>
<feature type="binding site" evidence="11">
    <location>
        <position position="129"/>
    </location>
    <ligand>
        <name>FAD</name>
        <dbReference type="ChEBI" id="CHEBI:57692"/>
    </ligand>
</feature>
<dbReference type="EC" id="1.6.2.2" evidence="12"/>
<evidence type="ECO:0000256" key="8">
    <source>
        <dbReference type="ARBA" id="ARBA00023027"/>
    </source>
</evidence>
<organism evidence="15 16">
    <name type="scientific">Absidia repens</name>
    <dbReference type="NCBI Taxonomy" id="90262"/>
    <lineage>
        <taxon>Eukaryota</taxon>
        <taxon>Fungi</taxon>
        <taxon>Fungi incertae sedis</taxon>
        <taxon>Mucoromycota</taxon>
        <taxon>Mucoromycotina</taxon>
        <taxon>Mucoromycetes</taxon>
        <taxon>Mucorales</taxon>
        <taxon>Cunninghamellaceae</taxon>
        <taxon>Absidia</taxon>
    </lineage>
</organism>
<gene>
    <name evidence="15" type="ORF">BCR42DRAFT_339293</name>
</gene>
<dbReference type="Pfam" id="PF00175">
    <property type="entry name" value="NAD_binding_1"/>
    <property type="match status" value="1"/>
</dbReference>
<dbReference type="InterPro" id="IPR001709">
    <property type="entry name" value="Flavoprot_Pyr_Nucl_cyt_Rdtase"/>
</dbReference>
<keyword evidence="5" id="KW-1000">Mitochondrion outer membrane</keyword>
<evidence type="ECO:0000256" key="3">
    <source>
        <dbReference type="ARBA" id="ARBA00006105"/>
    </source>
</evidence>
<dbReference type="PROSITE" id="PS51384">
    <property type="entry name" value="FAD_FR"/>
    <property type="match status" value="1"/>
</dbReference>
<evidence type="ECO:0000256" key="6">
    <source>
        <dbReference type="ARBA" id="ARBA00022827"/>
    </source>
</evidence>
<evidence type="ECO:0000256" key="5">
    <source>
        <dbReference type="ARBA" id="ARBA00022787"/>
    </source>
</evidence>
<evidence type="ECO:0000256" key="2">
    <source>
        <dbReference type="ARBA" id="ARBA00004572"/>
    </source>
</evidence>
<dbReference type="FunFam" id="3.40.50.80:FF:000009">
    <property type="entry name" value="NADH-cytochrome b5 reductase"/>
    <property type="match status" value="1"/>
</dbReference>
<dbReference type="SUPFAM" id="SSF63380">
    <property type="entry name" value="Riboflavin synthase domain-like"/>
    <property type="match status" value="1"/>
</dbReference>
<feature type="transmembrane region" description="Helical" evidence="13">
    <location>
        <begin position="12"/>
        <end position="33"/>
    </location>
</feature>
<feature type="binding site" evidence="11">
    <location>
        <position position="138"/>
    </location>
    <ligand>
        <name>FAD</name>
        <dbReference type="ChEBI" id="CHEBI:57692"/>
    </ligand>
</feature>
<dbReference type="InterPro" id="IPR001433">
    <property type="entry name" value="OxRdtase_FAD/NAD-bd"/>
</dbReference>
<dbReference type="FunFam" id="2.40.30.10:FF:000032">
    <property type="entry name" value="NADH-cytochrome b5 reductase"/>
    <property type="match status" value="1"/>
</dbReference>
<dbReference type="PRINTS" id="PR00406">
    <property type="entry name" value="CYTB5RDTASE"/>
</dbReference>
<feature type="binding site" evidence="11">
    <location>
        <position position="180"/>
    </location>
    <ligand>
        <name>FAD</name>
        <dbReference type="ChEBI" id="CHEBI:57692"/>
    </ligand>
</feature>
<dbReference type="Pfam" id="PF00970">
    <property type="entry name" value="FAD_binding_6"/>
    <property type="match status" value="1"/>
</dbReference>
<evidence type="ECO:0000256" key="12">
    <source>
        <dbReference type="RuleBase" id="RU361226"/>
    </source>
</evidence>
<dbReference type="Proteomes" id="UP000193560">
    <property type="component" value="Unassembled WGS sequence"/>
</dbReference>
<sequence>MRNYSSQAPKKSGGNGLVFAGLLGVGVAGGLYYNQSTSTHQEPEAAPGKAAFDPTQFKSFKLAEIEKITHDTSVFRFKLDGENDVSGLHTASCVITRYPITKKDGSPGYIIRPYTPTSKEETKGYVEFIVKDYPKGKMSKHFHNMKVGDDLDIKGPIPKYNWDEKTKDNVGMIAGGTGITPMLQVIRRVFDPAHKNDTTKVTLIFGNRSEEDILLKEELDGYAKAFPDRFKVVYALDTPPAQWDGISGYVTKDDIKKHLPAPETESSIVFVCGPEPLLASVAGPKNPDKSQGEVAGVLKELGYDSSNVYKF</sequence>
<keyword evidence="16" id="KW-1185">Reference proteome</keyword>
<proteinExistence type="inferred from homology"/>
<evidence type="ECO:0000256" key="10">
    <source>
        <dbReference type="ARBA" id="ARBA00047682"/>
    </source>
</evidence>
<evidence type="ECO:0000256" key="11">
    <source>
        <dbReference type="PIRSR" id="PIRSR601834-1"/>
    </source>
</evidence>
<evidence type="ECO:0000259" key="14">
    <source>
        <dbReference type="PROSITE" id="PS51384"/>
    </source>
</evidence>
<comment type="caution">
    <text evidence="15">The sequence shown here is derived from an EMBL/GenBank/DDBJ whole genome shotgun (WGS) entry which is preliminary data.</text>
</comment>
<keyword evidence="9" id="KW-0496">Mitochondrion</keyword>
<dbReference type="PANTHER" id="PTHR19370:SF171">
    <property type="entry name" value="NADH-CYTOCHROME B5 REDUCTASE 2"/>
    <property type="match status" value="1"/>
</dbReference>
<protein>
    <recommendedName>
        <fullName evidence="12">NADH-cytochrome b5 reductase</fullName>
        <ecNumber evidence="12">1.6.2.2</ecNumber>
    </recommendedName>
</protein>
<dbReference type="SUPFAM" id="SSF52343">
    <property type="entry name" value="Ferredoxin reductase-like, C-terminal NADP-linked domain"/>
    <property type="match status" value="1"/>
</dbReference>
<keyword evidence="4 11" id="KW-0285">Flavoprotein</keyword>
<keyword evidence="13" id="KW-0472">Membrane</keyword>
<evidence type="ECO:0000256" key="1">
    <source>
        <dbReference type="ARBA" id="ARBA00001974"/>
    </source>
</evidence>
<dbReference type="GO" id="GO:0005741">
    <property type="term" value="C:mitochondrial outer membrane"/>
    <property type="evidence" value="ECO:0007669"/>
    <property type="project" value="UniProtKB-SubCell"/>
</dbReference>
<dbReference type="PRINTS" id="PR00371">
    <property type="entry name" value="FPNCR"/>
</dbReference>
<dbReference type="AlphaFoldDB" id="A0A1X2HKI1"/>
<dbReference type="InterPro" id="IPR017927">
    <property type="entry name" value="FAD-bd_FR_type"/>
</dbReference>
<comment type="subcellular location">
    <subcellularLocation>
        <location evidence="2">Mitochondrion outer membrane</location>
        <topology evidence="2">Single-pass membrane protein</topology>
    </subcellularLocation>
</comment>
<dbReference type="CDD" id="cd06183">
    <property type="entry name" value="cyt_b5_reduct_like"/>
    <property type="match status" value="1"/>
</dbReference>
<dbReference type="Gene3D" id="2.40.30.10">
    <property type="entry name" value="Translation factors"/>
    <property type="match status" value="1"/>
</dbReference>
<dbReference type="InterPro" id="IPR008333">
    <property type="entry name" value="Cbr1-like_FAD-bd_dom"/>
</dbReference>
<keyword evidence="7 12" id="KW-0560">Oxidoreductase</keyword>
<evidence type="ECO:0000313" key="15">
    <source>
        <dbReference type="EMBL" id="ORY99563.1"/>
    </source>
</evidence>
<feature type="binding site" evidence="11">
    <location>
        <position position="112"/>
    </location>
    <ligand>
        <name>FAD</name>
        <dbReference type="ChEBI" id="CHEBI:57692"/>
    </ligand>
</feature>
<feature type="binding site" evidence="11">
    <location>
        <position position="113"/>
    </location>
    <ligand>
        <name>FAD</name>
        <dbReference type="ChEBI" id="CHEBI:57692"/>
    </ligand>
</feature>
<feature type="binding site" evidence="11">
    <location>
        <position position="114"/>
    </location>
    <ligand>
        <name>FAD</name>
        <dbReference type="ChEBI" id="CHEBI:57692"/>
    </ligand>
</feature>
<feature type="binding site" evidence="11">
    <location>
        <position position="137"/>
    </location>
    <ligand>
        <name>FAD</name>
        <dbReference type="ChEBI" id="CHEBI:57692"/>
    </ligand>
</feature>
<reference evidence="15 16" key="1">
    <citation type="submission" date="2016-07" db="EMBL/GenBank/DDBJ databases">
        <title>Pervasive Adenine N6-methylation of Active Genes in Fungi.</title>
        <authorList>
            <consortium name="DOE Joint Genome Institute"/>
            <person name="Mondo S.J."/>
            <person name="Dannebaum R.O."/>
            <person name="Kuo R.C."/>
            <person name="Labutti K."/>
            <person name="Haridas S."/>
            <person name="Kuo A."/>
            <person name="Salamov A."/>
            <person name="Ahrendt S.R."/>
            <person name="Lipzen A."/>
            <person name="Sullivan W."/>
            <person name="Andreopoulos W.B."/>
            <person name="Clum A."/>
            <person name="Lindquist E."/>
            <person name="Daum C."/>
            <person name="Ramamoorthy G.K."/>
            <person name="Gryganskyi A."/>
            <person name="Culley D."/>
            <person name="Magnuson J.K."/>
            <person name="James T.Y."/>
            <person name="O'Malley M.A."/>
            <person name="Stajich J.E."/>
            <person name="Spatafora J.W."/>
            <person name="Visel A."/>
            <person name="Grigoriev I.V."/>
        </authorList>
    </citation>
    <scope>NUCLEOTIDE SEQUENCE [LARGE SCALE GENOMIC DNA]</scope>
    <source>
        <strain evidence="15 16">NRRL 1336</strain>
    </source>
</reference>
<keyword evidence="8 12" id="KW-0520">NAD</keyword>
<name>A0A1X2HKI1_9FUNG</name>